<dbReference type="SUPFAM" id="SSF53955">
    <property type="entry name" value="Lysozyme-like"/>
    <property type="match status" value="1"/>
</dbReference>
<evidence type="ECO:0000313" key="5">
    <source>
        <dbReference type="Proteomes" id="UP000838100"/>
    </source>
</evidence>
<evidence type="ECO:0000313" key="4">
    <source>
        <dbReference type="EMBL" id="CAH0992266.1"/>
    </source>
</evidence>
<evidence type="ECO:0000259" key="3">
    <source>
        <dbReference type="Pfam" id="PF01464"/>
    </source>
</evidence>
<keyword evidence="5" id="KW-1185">Reference proteome</keyword>
<organism evidence="4 5">
    <name type="scientific">Sinobacterium norvegicum</name>
    <dbReference type="NCBI Taxonomy" id="1641715"/>
    <lineage>
        <taxon>Bacteria</taxon>
        <taxon>Pseudomonadati</taxon>
        <taxon>Pseudomonadota</taxon>
        <taxon>Gammaproteobacteria</taxon>
        <taxon>Cellvibrionales</taxon>
        <taxon>Spongiibacteraceae</taxon>
        <taxon>Sinobacterium</taxon>
    </lineage>
</organism>
<feature type="chain" id="PRO_5046262232" description="Transglycosylase SLT domain-containing protein" evidence="2">
    <location>
        <begin position="21"/>
        <end position="191"/>
    </location>
</feature>
<comment type="similarity">
    <text evidence="1">Belongs to the transglycosylase Slt family.</text>
</comment>
<keyword evidence="2" id="KW-0732">Signal</keyword>
<reference evidence="4" key="1">
    <citation type="submission" date="2021-12" db="EMBL/GenBank/DDBJ databases">
        <authorList>
            <person name="Rodrigo-Torres L."/>
            <person name="Arahal R. D."/>
            <person name="Lucena T."/>
        </authorList>
    </citation>
    <scope>NUCLEOTIDE SEQUENCE</scope>
    <source>
        <strain evidence="4">CECT 8267</strain>
    </source>
</reference>
<dbReference type="Gene3D" id="1.10.530.10">
    <property type="match status" value="1"/>
</dbReference>
<gene>
    <name evidence="4" type="ORF">SIN8267_02385</name>
</gene>
<feature type="domain" description="Transglycosylase SLT" evidence="3">
    <location>
        <begin position="77"/>
        <end position="170"/>
    </location>
</feature>
<dbReference type="CDD" id="cd00254">
    <property type="entry name" value="LT-like"/>
    <property type="match status" value="1"/>
</dbReference>
<evidence type="ECO:0000256" key="2">
    <source>
        <dbReference type="SAM" id="SignalP"/>
    </source>
</evidence>
<comment type="caution">
    <text evidence="4">The sequence shown here is derived from an EMBL/GenBank/DDBJ whole genome shotgun (WGS) entry which is preliminary data.</text>
</comment>
<protein>
    <recommendedName>
        <fullName evidence="3">Transglycosylase SLT domain-containing protein</fullName>
    </recommendedName>
</protein>
<accession>A0ABM9AGC6</accession>
<dbReference type="InterPro" id="IPR023346">
    <property type="entry name" value="Lysozyme-like_dom_sf"/>
</dbReference>
<dbReference type="PANTHER" id="PTHR37423:SF2">
    <property type="entry name" value="MEMBRANE-BOUND LYTIC MUREIN TRANSGLYCOSYLASE C"/>
    <property type="match status" value="1"/>
</dbReference>
<sequence length="191" mass="22103">MRLASLLLTLSLFSAAICFAENSDQEHQALADYLQQSLHNADSFEDQYDAQVWLMTMQKPLGRYIESPEERLELLKMIHSEATRADVPPDLVLALIEIESHFKRFAISRVGAQGMMQVMPFWKNEIGRPEDNLTDVATNLRYGCTILKFYIDREKGRLAPALARYNGSYGRRVYSDKVLRIWDKHWYGPPF</sequence>
<dbReference type="RefSeq" id="WP_237444954.1">
    <property type="nucleotide sequence ID" value="NZ_CAKLPX010000002.1"/>
</dbReference>
<dbReference type="EMBL" id="CAKLPX010000002">
    <property type="protein sequence ID" value="CAH0992266.1"/>
    <property type="molecule type" value="Genomic_DNA"/>
</dbReference>
<dbReference type="InterPro" id="IPR008258">
    <property type="entry name" value="Transglycosylase_SLT_dom_1"/>
</dbReference>
<evidence type="ECO:0000256" key="1">
    <source>
        <dbReference type="ARBA" id="ARBA00007734"/>
    </source>
</evidence>
<name>A0ABM9AGC6_9GAMM</name>
<dbReference type="Proteomes" id="UP000838100">
    <property type="component" value="Unassembled WGS sequence"/>
</dbReference>
<feature type="signal peptide" evidence="2">
    <location>
        <begin position="1"/>
        <end position="20"/>
    </location>
</feature>
<proteinExistence type="inferred from homology"/>
<dbReference type="PANTHER" id="PTHR37423">
    <property type="entry name" value="SOLUBLE LYTIC MUREIN TRANSGLYCOSYLASE-RELATED"/>
    <property type="match status" value="1"/>
</dbReference>
<dbReference type="Pfam" id="PF01464">
    <property type="entry name" value="SLT"/>
    <property type="match status" value="1"/>
</dbReference>